<sequence>MKTSTYLSLGSNQCICYVYDFSLLPPLPNWLIICVHQKYHE</sequence>
<dbReference type="GO" id="GO:0004386">
    <property type="term" value="F:helicase activity"/>
    <property type="evidence" value="ECO:0007669"/>
    <property type="project" value="UniProtKB-KW"/>
</dbReference>
<keyword evidence="1" id="KW-0347">Helicase</keyword>
<name>A0A1D6G6R2_MAIZE</name>
<reference evidence="1" key="1">
    <citation type="submission" date="2015-12" db="EMBL/GenBank/DDBJ databases">
        <title>Update maize B73 reference genome by single molecule sequencing technologies.</title>
        <authorList>
            <consortium name="Maize Genome Sequencing Project"/>
            <person name="Ware D."/>
        </authorList>
    </citation>
    <scope>NUCLEOTIDE SEQUENCE</scope>
    <source>
        <tissue evidence="1">Seedling</tissue>
    </source>
</reference>
<gene>
    <name evidence="1" type="ORF">ZEAMMB73_Zm00001d012122</name>
</gene>
<keyword evidence="1" id="KW-0067">ATP-binding</keyword>
<keyword evidence="1" id="KW-0378">Hydrolase</keyword>
<dbReference type="EMBL" id="CM000784">
    <property type="protein sequence ID" value="AQK98881.1"/>
    <property type="molecule type" value="Genomic_DNA"/>
</dbReference>
<keyword evidence="1" id="KW-0547">Nucleotide-binding</keyword>
<proteinExistence type="predicted"/>
<organism evidence="1">
    <name type="scientific">Zea mays</name>
    <name type="common">Maize</name>
    <dbReference type="NCBI Taxonomy" id="4577"/>
    <lineage>
        <taxon>Eukaryota</taxon>
        <taxon>Viridiplantae</taxon>
        <taxon>Streptophyta</taxon>
        <taxon>Embryophyta</taxon>
        <taxon>Tracheophyta</taxon>
        <taxon>Spermatophyta</taxon>
        <taxon>Magnoliopsida</taxon>
        <taxon>Liliopsida</taxon>
        <taxon>Poales</taxon>
        <taxon>Poaceae</taxon>
        <taxon>PACMAD clade</taxon>
        <taxon>Panicoideae</taxon>
        <taxon>Andropogonodae</taxon>
        <taxon>Andropogoneae</taxon>
        <taxon>Tripsacinae</taxon>
        <taxon>Zea</taxon>
    </lineage>
</organism>
<accession>A0A1D6G6R2</accession>
<dbReference type="AlphaFoldDB" id="A0A1D6G6R2"/>
<evidence type="ECO:0000313" key="1">
    <source>
        <dbReference type="EMBL" id="AQK98881.1"/>
    </source>
</evidence>
<protein>
    <submittedName>
        <fullName evidence="1">Helicase</fullName>
    </submittedName>
</protein>